<reference evidence="1" key="1">
    <citation type="journal article" date="2022" name="bioRxiv">
        <title>Sequencing and chromosome-scale assembly of the giantPleurodeles waltlgenome.</title>
        <authorList>
            <person name="Brown T."/>
            <person name="Elewa A."/>
            <person name="Iarovenko S."/>
            <person name="Subramanian E."/>
            <person name="Araus A.J."/>
            <person name="Petzold A."/>
            <person name="Susuki M."/>
            <person name="Suzuki K.-i.T."/>
            <person name="Hayashi T."/>
            <person name="Toyoda A."/>
            <person name="Oliveira C."/>
            <person name="Osipova E."/>
            <person name="Leigh N.D."/>
            <person name="Simon A."/>
            <person name="Yun M.H."/>
        </authorList>
    </citation>
    <scope>NUCLEOTIDE SEQUENCE</scope>
    <source>
        <strain evidence="1">20211129_DDA</strain>
        <tissue evidence="1">Liver</tissue>
    </source>
</reference>
<dbReference type="Proteomes" id="UP001066276">
    <property type="component" value="Chromosome 5"/>
</dbReference>
<evidence type="ECO:0008006" key="3">
    <source>
        <dbReference type="Google" id="ProtNLM"/>
    </source>
</evidence>
<name>A0AAV7RXQ4_PLEWA</name>
<comment type="caution">
    <text evidence="1">The sequence shown here is derived from an EMBL/GenBank/DDBJ whole genome shotgun (WGS) entry which is preliminary data.</text>
</comment>
<protein>
    <recommendedName>
        <fullName evidence="3">Secreted protein</fullName>
    </recommendedName>
</protein>
<gene>
    <name evidence="1" type="ORF">NDU88_008959</name>
</gene>
<keyword evidence="2" id="KW-1185">Reference proteome</keyword>
<organism evidence="1 2">
    <name type="scientific">Pleurodeles waltl</name>
    <name type="common">Iberian ribbed newt</name>
    <dbReference type="NCBI Taxonomy" id="8319"/>
    <lineage>
        <taxon>Eukaryota</taxon>
        <taxon>Metazoa</taxon>
        <taxon>Chordata</taxon>
        <taxon>Craniata</taxon>
        <taxon>Vertebrata</taxon>
        <taxon>Euteleostomi</taxon>
        <taxon>Amphibia</taxon>
        <taxon>Batrachia</taxon>
        <taxon>Caudata</taxon>
        <taxon>Salamandroidea</taxon>
        <taxon>Salamandridae</taxon>
        <taxon>Pleurodelinae</taxon>
        <taxon>Pleurodeles</taxon>
    </lineage>
</organism>
<dbReference type="EMBL" id="JANPWB010000009">
    <property type="protein sequence ID" value="KAJ1156235.1"/>
    <property type="molecule type" value="Genomic_DNA"/>
</dbReference>
<sequence length="87" mass="9870">MQPSQRVIYVEVLLMSPALVPSFRPFVFLPDLKESHRCVMAYCGLVSRRCVVMTVARMPQMHVVCGHDHGLDAANTLPQARWPEGYK</sequence>
<proteinExistence type="predicted"/>
<dbReference type="AlphaFoldDB" id="A0AAV7RXQ4"/>
<accession>A0AAV7RXQ4</accession>
<evidence type="ECO:0000313" key="2">
    <source>
        <dbReference type="Proteomes" id="UP001066276"/>
    </source>
</evidence>
<evidence type="ECO:0000313" key="1">
    <source>
        <dbReference type="EMBL" id="KAJ1156235.1"/>
    </source>
</evidence>